<name>A0A554VJC9_9FLAO</name>
<gene>
    <name evidence="1" type="ORF">FOF46_14005</name>
</gene>
<evidence type="ECO:0000313" key="2">
    <source>
        <dbReference type="Proteomes" id="UP000318833"/>
    </source>
</evidence>
<proteinExistence type="predicted"/>
<dbReference type="PROSITE" id="PS51257">
    <property type="entry name" value="PROKAR_LIPOPROTEIN"/>
    <property type="match status" value="1"/>
</dbReference>
<dbReference type="AlphaFoldDB" id="A0A554VJC9"/>
<evidence type="ECO:0000313" key="1">
    <source>
        <dbReference type="EMBL" id="TSE08010.1"/>
    </source>
</evidence>
<sequence>MKHVHILFVLVVLLLTSCSDEKTDEALLQKDKEELIEQLDSDKVLAYKFGKICIRSSAAQNDVSPEFKEFKTKFDKIFNKVVSYDIENSEELSLMDYISIYRDYRAMKSFVEETDEDIFPTLTEALTKVYGDSITKTAPLLSNEEKIVMQNIEHAFLSAIVIASRDLGKEISLYESSKTNPELLPDSEIKTLMQYFRGFLFFEKKLYYLSEDEISRNIVWLNNNPDTDLPLTRAIFQWRNLDNQKTHIGLHALNHLFRGFDRLMMERDIDQERALLDFEEFLNDAEKIGLDNEIIWSIETYLHLKQENSEKAISSLEKLKSSILLSKKEKESIEESITYLKDREPDKVLNGIYDKYFLSKIATKYMISILAKVDWKKLMKEQNIPYTDETFKIIDTFNNFIENIDKYSSMESLENAGDEIKNQGSKLWDKAKGLLNDDESEDESKKESDD</sequence>
<organism evidence="1 2">
    <name type="scientific">Aquimarina algiphila</name>
    <dbReference type="NCBI Taxonomy" id="2047982"/>
    <lineage>
        <taxon>Bacteria</taxon>
        <taxon>Pseudomonadati</taxon>
        <taxon>Bacteroidota</taxon>
        <taxon>Flavobacteriia</taxon>
        <taxon>Flavobacteriales</taxon>
        <taxon>Flavobacteriaceae</taxon>
        <taxon>Aquimarina</taxon>
    </lineage>
</organism>
<protein>
    <submittedName>
        <fullName evidence="1">Short-chain dehydrogenase</fullName>
    </submittedName>
</protein>
<dbReference type="Proteomes" id="UP000318833">
    <property type="component" value="Unassembled WGS sequence"/>
</dbReference>
<accession>A0A554VJC9</accession>
<reference evidence="1 2" key="1">
    <citation type="submission" date="2019-07" db="EMBL/GenBank/DDBJ databases">
        <title>The draft genome sequence of Aquimarina algiphila M91.</title>
        <authorList>
            <person name="Meng X."/>
        </authorList>
    </citation>
    <scope>NUCLEOTIDE SEQUENCE [LARGE SCALE GENOMIC DNA]</scope>
    <source>
        <strain evidence="1 2">M91</strain>
    </source>
</reference>
<dbReference type="EMBL" id="VLNR01000027">
    <property type="protein sequence ID" value="TSE08010.1"/>
    <property type="molecule type" value="Genomic_DNA"/>
</dbReference>
<keyword evidence="2" id="KW-1185">Reference proteome</keyword>
<dbReference type="RefSeq" id="WP_143916868.1">
    <property type="nucleotide sequence ID" value="NZ_CANMIK010000017.1"/>
</dbReference>
<dbReference type="OrthoDB" id="742084at2"/>
<comment type="caution">
    <text evidence="1">The sequence shown here is derived from an EMBL/GenBank/DDBJ whole genome shotgun (WGS) entry which is preliminary data.</text>
</comment>